<evidence type="ECO:0008006" key="2">
    <source>
        <dbReference type="Google" id="ProtNLM"/>
    </source>
</evidence>
<reference evidence="1" key="2">
    <citation type="submission" date="2025-08" db="UniProtKB">
        <authorList>
            <consortium name="RefSeq"/>
        </authorList>
    </citation>
    <scope>IDENTIFICATION</scope>
</reference>
<sequence>MDFFTEWVCRMCEEEWRTFIVVVVVVAFPDWVGELGSWGGWSIGRFLWGGELRWIFWFGWYYIGKVLEASKRGYTEIHWADIMREIRSAPDMLYDRSLS</sequence>
<gene>
    <name evidence="1" type="ORF">An10g00580</name>
</gene>
<protein>
    <recommendedName>
        <fullName evidence="2">Transmembrane protein</fullName>
    </recommendedName>
</protein>
<dbReference type="RefSeq" id="XP_059601496.1">
    <property type="nucleotide sequence ID" value="XM_059749953.1"/>
</dbReference>
<organism evidence="1">
    <name type="scientific">Aspergillus niger</name>
    <dbReference type="NCBI Taxonomy" id="5061"/>
    <lineage>
        <taxon>Eukaryota</taxon>
        <taxon>Fungi</taxon>
        <taxon>Dikarya</taxon>
        <taxon>Ascomycota</taxon>
        <taxon>Pezizomycotina</taxon>
        <taxon>Eurotiomycetes</taxon>
        <taxon>Eurotiomycetidae</taxon>
        <taxon>Eurotiales</taxon>
        <taxon>Aspergillaceae</taxon>
        <taxon>Aspergillus</taxon>
        <taxon>Aspergillus subgen. Circumdati</taxon>
    </lineage>
</organism>
<dbReference type="VEuPathDB" id="FungiDB:An10g00580"/>
<reference evidence="1" key="1">
    <citation type="submission" date="2025-02" db="EMBL/GenBank/DDBJ databases">
        <authorList>
            <consortium name="NCBI Genome Project"/>
        </authorList>
    </citation>
    <scope>NUCLEOTIDE SEQUENCE</scope>
</reference>
<evidence type="ECO:0000313" key="1">
    <source>
        <dbReference type="RefSeq" id="XP_059601496.1"/>
    </source>
</evidence>
<dbReference type="KEGG" id="ang:An10g00580"/>
<proteinExistence type="predicted"/>
<dbReference type="AlphaFoldDB" id="A0AAJ8BRZ1"/>
<accession>A0AAJ8BRZ1</accession>
<dbReference type="GeneID" id="84592108"/>
<name>A0AAJ8BRZ1_ASPNG</name>